<evidence type="ECO:0000259" key="11">
    <source>
        <dbReference type="Pfam" id="PF00266"/>
    </source>
</evidence>
<accession>F8EUE3</accession>
<dbReference type="Proteomes" id="UP000000491">
    <property type="component" value="Chromosome"/>
</dbReference>
<dbReference type="PANTHER" id="PTHR11601:SF34">
    <property type="entry name" value="CYSTEINE DESULFURASE"/>
    <property type="match status" value="1"/>
</dbReference>
<evidence type="ECO:0000256" key="6">
    <source>
        <dbReference type="ARBA" id="ARBA00022723"/>
    </source>
</evidence>
<dbReference type="InterPro" id="IPR015422">
    <property type="entry name" value="PyrdxlP-dep_Trfase_small"/>
</dbReference>
<evidence type="ECO:0000256" key="7">
    <source>
        <dbReference type="ARBA" id="ARBA00022898"/>
    </source>
</evidence>
<dbReference type="InterPro" id="IPR015421">
    <property type="entry name" value="PyrdxlP-dep_Trfase_major"/>
</dbReference>
<dbReference type="GO" id="GO:0008483">
    <property type="term" value="F:transaminase activity"/>
    <property type="evidence" value="ECO:0007669"/>
    <property type="project" value="UniProtKB-KW"/>
</dbReference>
<dbReference type="InterPro" id="IPR016454">
    <property type="entry name" value="Cysteine_dSase"/>
</dbReference>
<dbReference type="STRING" id="579138.Zymop_0256"/>
<organism evidence="12 13">
    <name type="scientific">Zymomonas mobilis subsp. pomaceae (strain ATCC 29192 / DSM 22645 / JCM 10191 / CCUG 17912 / NBRC 13757 / NCIMB 11200 / NRRL B-4491 / Barker I)</name>
    <dbReference type="NCBI Taxonomy" id="579138"/>
    <lineage>
        <taxon>Bacteria</taxon>
        <taxon>Pseudomonadati</taxon>
        <taxon>Pseudomonadota</taxon>
        <taxon>Alphaproteobacteria</taxon>
        <taxon>Sphingomonadales</taxon>
        <taxon>Zymomonadaceae</taxon>
        <taxon>Zymomonas</taxon>
    </lineage>
</organism>
<gene>
    <name evidence="12" type="ordered locus">Zymop_0256</name>
</gene>
<dbReference type="AlphaFoldDB" id="F8EUE3"/>
<dbReference type="Pfam" id="PF00266">
    <property type="entry name" value="Aminotran_5"/>
    <property type="match status" value="1"/>
</dbReference>
<proteinExistence type="inferred from homology"/>
<evidence type="ECO:0000256" key="8">
    <source>
        <dbReference type="ARBA" id="ARBA00023004"/>
    </source>
</evidence>
<dbReference type="KEGG" id="zmp:Zymop_0256"/>
<comment type="similarity">
    <text evidence="3">Belongs to the class-V pyridoxal-phosphate-dependent aminotransferase family. NifS/IscS subfamily.</text>
</comment>
<evidence type="ECO:0000313" key="13">
    <source>
        <dbReference type="Proteomes" id="UP000000491"/>
    </source>
</evidence>
<evidence type="ECO:0000256" key="3">
    <source>
        <dbReference type="ARBA" id="ARBA00006490"/>
    </source>
</evidence>
<name>F8EUE3_ZYMMT</name>
<dbReference type="eggNOG" id="COG1104">
    <property type="taxonomic scope" value="Bacteria"/>
</dbReference>
<dbReference type="InterPro" id="IPR015424">
    <property type="entry name" value="PyrdxlP-dep_Trfase"/>
</dbReference>
<evidence type="ECO:0000256" key="4">
    <source>
        <dbReference type="ARBA" id="ARBA00013558"/>
    </source>
</evidence>
<comment type="cofactor">
    <cofactor evidence="1">
        <name>pyridoxal 5'-phosphate</name>
        <dbReference type="ChEBI" id="CHEBI:597326"/>
    </cofactor>
</comment>
<dbReference type="GO" id="GO:0046872">
    <property type="term" value="F:metal ion binding"/>
    <property type="evidence" value="ECO:0007669"/>
    <property type="project" value="UniProtKB-KW"/>
</dbReference>
<dbReference type="PATRIC" id="fig|579138.3.peg.272"/>
<keyword evidence="6" id="KW-0479">Metal-binding</keyword>
<evidence type="ECO:0000256" key="9">
    <source>
        <dbReference type="ARBA" id="ARBA00023014"/>
    </source>
</evidence>
<dbReference type="RefSeq" id="WP_013933559.1">
    <property type="nucleotide sequence ID" value="NC_015709.1"/>
</dbReference>
<evidence type="ECO:0000256" key="10">
    <source>
        <dbReference type="ARBA" id="ARBA00050776"/>
    </source>
</evidence>
<comment type="function">
    <text evidence="2">Catalyzes the removal of elemental sulfur atoms from cysteine to produce alanine. Seems to participate in the biosynthesis of the nitrogenase metalloclusters by providing the inorganic sulfur required for the Fe-S core formation.</text>
</comment>
<evidence type="ECO:0000256" key="2">
    <source>
        <dbReference type="ARBA" id="ARBA00003120"/>
    </source>
</evidence>
<dbReference type="SUPFAM" id="SSF53383">
    <property type="entry name" value="PLP-dependent transferases"/>
    <property type="match status" value="1"/>
</dbReference>
<keyword evidence="5 12" id="KW-0808">Transferase</keyword>
<keyword evidence="7" id="KW-0663">Pyridoxal phosphate</keyword>
<keyword evidence="9" id="KW-0411">Iron-sulfur</keyword>
<dbReference type="EMBL" id="CP002865">
    <property type="protein sequence ID" value="AEI37159.1"/>
    <property type="molecule type" value="Genomic_DNA"/>
</dbReference>
<evidence type="ECO:0000256" key="5">
    <source>
        <dbReference type="ARBA" id="ARBA00022679"/>
    </source>
</evidence>
<dbReference type="Gene3D" id="3.90.1150.10">
    <property type="entry name" value="Aspartate Aminotransferase, domain 1"/>
    <property type="match status" value="1"/>
</dbReference>
<dbReference type="PANTHER" id="PTHR11601">
    <property type="entry name" value="CYSTEINE DESULFURYLASE FAMILY MEMBER"/>
    <property type="match status" value="1"/>
</dbReference>
<evidence type="ECO:0000313" key="12">
    <source>
        <dbReference type="EMBL" id="AEI37159.1"/>
    </source>
</evidence>
<protein>
    <recommendedName>
        <fullName evidence="4">Cysteine desulfurase</fullName>
    </recommendedName>
</protein>
<dbReference type="PIRSF" id="PIRSF005572">
    <property type="entry name" value="NifS"/>
    <property type="match status" value="1"/>
</dbReference>
<dbReference type="HOGENOM" id="CLU_003433_0_0_5"/>
<comment type="catalytic activity">
    <reaction evidence="10">
        <text>(sulfur carrier)-H + L-cysteine = (sulfur carrier)-SH + L-alanine</text>
        <dbReference type="Rhea" id="RHEA:43892"/>
        <dbReference type="Rhea" id="RHEA-COMP:14737"/>
        <dbReference type="Rhea" id="RHEA-COMP:14739"/>
        <dbReference type="ChEBI" id="CHEBI:29917"/>
        <dbReference type="ChEBI" id="CHEBI:35235"/>
        <dbReference type="ChEBI" id="CHEBI:57972"/>
        <dbReference type="ChEBI" id="CHEBI:64428"/>
        <dbReference type="EC" id="2.8.1.7"/>
    </reaction>
</comment>
<dbReference type="Gene3D" id="3.40.640.10">
    <property type="entry name" value="Type I PLP-dependent aspartate aminotransferase-like (Major domain)"/>
    <property type="match status" value="1"/>
</dbReference>
<keyword evidence="8" id="KW-0408">Iron</keyword>
<keyword evidence="12" id="KW-0032">Aminotransferase</keyword>
<dbReference type="GO" id="GO:0051536">
    <property type="term" value="F:iron-sulfur cluster binding"/>
    <property type="evidence" value="ECO:0007669"/>
    <property type="project" value="UniProtKB-KW"/>
</dbReference>
<reference evidence="12 13" key="1">
    <citation type="journal article" date="2011" name="J. Bacteriol.">
        <title>Genome sequence of the ethanol-producing Zymomonas mobilis subsp. pomaceae lectotype strain ATCC 29192.</title>
        <authorList>
            <person name="Kouvelis V.N."/>
            <person name="Davenport K.W."/>
            <person name="Brettin T.S."/>
            <person name="Bruce D."/>
            <person name="Detter C."/>
            <person name="Han C.S."/>
            <person name="Nolan M."/>
            <person name="Tapia R."/>
            <person name="Damoulaki A."/>
            <person name="Kyrpides N.C."/>
            <person name="Typas M.A."/>
            <person name="Pappas K.M."/>
        </authorList>
    </citation>
    <scope>NUCLEOTIDE SEQUENCE [LARGE SCALE GENOMIC DNA]</scope>
    <source>
        <strain evidence="13">ATCC 29192 / DSM 22645 / JCM 10191 / CCUG 17912 / NBRC 13757 / NCIMB 11200 / NRRL B-4491 / Barker I</strain>
    </source>
</reference>
<dbReference type="InterPro" id="IPR000192">
    <property type="entry name" value="Aminotrans_V_dom"/>
</dbReference>
<feature type="domain" description="Aminotransferase class V" evidence="11">
    <location>
        <begin position="6"/>
        <end position="334"/>
    </location>
</feature>
<evidence type="ECO:0000256" key="1">
    <source>
        <dbReference type="ARBA" id="ARBA00001933"/>
    </source>
</evidence>
<dbReference type="GO" id="GO:0031071">
    <property type="term" value="F:cysteine desulfurase activity"/>
    <property type="evidence" value="ECO:0007669"/>
    <property type="project" value="UniProtKB-EC"/>
</dbReference>
<dbReference type="Gene3D" id="1.10.260.50">
    <property type="match status" value="1"/>
</dbReference>
<sequence length="348" mass="37709">MNSRLYLDHAATTPLLDAAKKAMYRGLDLWANPSSPHKEGREMRQAVESARFQIKQALNWPHHLIFTSGASEAIALVLQQNIFKKSTISAVEHDAFRRTGIAVETLPVDSAGYVQLDNLPEKQVIAIQAVNNETGVIQPFDEVASKIREKNSLWFADSSQSAGKIDLPDADFISISAHKLGGPPGIGALLVRDLADLLPFGGQEQGYRAGTENGPAILGFAAAVAQDKSWLKKNKALREKLDRAILAAGGGIIAENSSRIPTIASYHMPNIAAKTQLILFDMAGISISAGSACASGSLKISPVLEAMGYDHKKAEEVIRVSFGPETNEAVIERFIQTWRHIAENKRAH</sequence>